<comment type="similarity">
    <text evidence="1 4">Belongs to the type-B carboxylesterase/lipase family.</text>
</comment>
<dbReference type="InterPro" id="IPR019826">
    <property type="entry name" value="Carboxylesterase_B_AS"/>
</dbReference>
<organism evidence="6 7">
    <name type="scientific">Silvibacterium dinghuense</name>
    <dbReference type="NCBI Taxonomy" id="1560006"/>
    <lineage>
        <taxon>Bacteria</taxon>
        <taxon>Pseudomonadati</taxon>
        <taxon>Acidobacteriota</taxon>
        <taxon>Terriglobia</taxon>
        <taxon>Terriglobales</taxon>
        <taxon>Acidobacteriaceae</taxon>
        <taxon>Silvibacterium</taxon>
    </lineage>
</organism>
<keyword evidence="7" id="KW-1185">Reference proteome</keyword>
<dbReference type="Proteomes" id="UP000290253">
    <property type="component" value="Unassembled WGS sequence"/>
</dbReference>
<feature type="domain" description="Carboxylesterase type B" evidence="5">
    <location>
        <begin position="14"/>
        <end position="469"/>
    </location>
</feature>
<evidence type="ECO:0000256" key="1">
    <source>
        <dbReference type="ARBA" id="ARBA00005964"/>
    </source>
</evidence>
<gene>
    <name evidence="6" type="ORF">ESZ00_04975</name>
</gene>
<dbReference type="InterPro" id="IPR050309">
    <property type="entry name" value="Type-B_Carboxylest/Lipase"/>
</dbReference>
<dbReference type="PROSITE" id="PS00122">
    <property type="entry name" value="CARBOXYLESTERASE_B_1"/>
    <property type="match status" value="1"/>
</dbReference>
<dbReference type="PANTHER" id="PTHR11559">
    <property type="entry name" value="CARBOXYLESTERASE"/>
    <property type="match status" value="1"/>
</dbReference>
<comment type="caution">
    <text evidence="6">The sequence shown here is derived from an EMBL/GenBank/DDBJ whole genome shotgun (WGS) entry which is preliminary data.</text>
</comment>
<accession>A0A4Q1SIN5</accession>
<dbReference type="Gene3D" id="3.40.50.1820">
    <property type="entry name" value="alpha/beta hydrolase"/>
    <property type="match status" value="1"/>
</dbReference>
<dbReference type="Pfam" id="PF00135">
    <property type="entry name" value="COesterase"/>
    <property type="match status" value="1"/>
</dbReference>
<evidence type="ECO:0000259" key="5">
    <source>
        <dbReference type="Pfam" id="PF00135"/>
    </source>
</evidence>
<evidence type="ECO:0000256" key="2">
    <source>
        <dbReference type="ARBA" id="ARBA00010515"/>
    </source>
</evidence>
<dbReference type="SUPFAM" id="SSF53474">
    <property type="entry name" value="alpha/beta-Hydrolases"/>
    <property type="match status" value="1"/>
</dbReference>
<evidence type="ECO:0000313" key="7">
    <source>
        <dbReference type="Proteomes" id="UP000290253"/>
    </source>
</evidence>
<dbReference type="GO" id="GO:0016787">
    <property type="term" value="F:hydrolase activity"/>
    <property type="evidence" value="ECO:0007669"/>
    <property type="project" value="UniProtKB-KW"/>
</dbReference>
<protein>
    <recommendedName>
        <fullName evidence="4">Carboxylic ester hydrolase</fullName>
        <ecNumber evidence="4">3.1.1.-</ecNumber>
    </recommendedName>
</protein>
<sequence>MSRRESWPASSPRRMPRSWSSRGFLTQYGPACAQEGFSSRTARSQMSEDCLTLNVWTPSLKPAIPAPVMVYLHGGGFVHGTASGSPLSGMALARRGAVVVTLNYRLGVFGFLAHPDLTRESPQHASGNYGLMDQVAALRWVRENIATFGGDARNITVFGESAGATSIGYLLVSPLAAGDAHTPRAFDKAILESPSSLFTPDPELHAPYRGLTGMESVGVAIAPTIAELRRLSTEAVLARAAEATAKLFGTGGSGQARLRPEGHAQSPQGIDHPWWPFVDGWVVPEQHARLYAEGHGLRVPVMVGTNTDEASVFIRALPAHTPVEWSQYVERTYTPCGRELLALYPATTAEQIPESANHLVTDALFLYGAFETARAEHAYLYRFARVSPENAKTKTGARHSAELDYVFGLTHTHPEEYEAADHRLSDRMMTAWLHFARTGDPRLMESSLWQRIGSNGETPYMEFSDTDTVRDLPDTTFRVFEKLWPASGKPAACAGR</sequence>
<dbReference type="OrthoDB" id="9775851at2"/>
<comment type="similarity">
    <text evidence="2">Belongs to the 'GDXG' lipolytic enzyme family.</text>
</comment>
<name>A0A4Q1SIN5_9BACT</name>
<dbReference type="EC" id="3.1.1.-" evidence="4"/>
<evidence type="ECO:0000313" key="6">
    <source>
        <dbReference type="EMBL" id="RXS97267.1"/>
    </source>
</evidence>
<evidence type="ECO:0000256" key="3">
    <source>
        <dbReference type="ARBA" id="ARBA00022801"/>
    </source>
</evidence>
<keyword evidence="3 4" id="KW-0378">Hydrolase</keyword>
<dbReference type="AlphaFoldDB" id="A0A4Q1SIN5"/>
<dbReference type="InterPro" id="IPR002018">
    <property type="entry name" value="CarbesteraseB"/>
</dbReference>
<dbReference type="PROSITE" id="PS01173">
    <property type="entry name" value="LIPASE_GDXG_HIS"/>
    <property type="match status" value="1"/>
</dbReference>
<reference evidence="6 7" key="1">
    <citation type="journal article" date="2016" name="Int. J. Syst. Evol. Microbiol.">
        <title>Acidipila dinghuensis sp. nov., an acidobacterium isolated from forest soil.</title>
        <authorList>
            <person name="Jiang Y.W."/>
            <person name="Wang J."/>
            <person name="Chen M.H."/>
            <person name="Lv Y.Y."/>
            <person name="Qiu L.H."/>
        </authorList>
    </citation>
    <scope>NUCLEOTIDE SEQUENCE [LARGE SCALE GENOMIC DNA]</scope>
    <source>
        <strain evidence="6 7">DHOF10</strain>
    </source>
</reference>
<dbReference type="PROSITE" id="PS00941">
    <property type="entry name" value="CARBOXYLESTERASE_B_2"/>
    <property type="match status" value="1"/>
</dbReference>
<dbReference type="InterPro" id="IPR029058">
    <property type="entry name" value="AB_hydrolase_fold"/>
</dbReference>
<evidence type="ECO:0000256" key="4">
    <source>
        <dbReference type="RuleBase" id="RU361235"/>
    </source>
</evidence>
<dbReference type="InterPro" id="IPR019819">
    <property type="entry name" value="Carboxylesterase_B_CS"/>
</dbReference>
<proteinExistence type="inferred from homology"/>
<dbReference type="InterPro" id="IPR002168">
    <property type="entry name" value="Lipase_GDXG_HIS_AS"/>
</dbReference>
<dbReference type="EMBL" id="SDMK01000001">
    <property type="protein sequence ID" value="RXS97267.1"/>
    <property type="molecule type" value="Genomic_DNA"/>
</dbReference>